<dbReference type="Proteomes" id="UP001595956">
    <property type="component" value="Unassembled WGS sequence"/>
</dbReference>
<protein>
    <submittedName>
        <fullName evidence="1">Uncharacterized protein</fullName>
    </submittedName>
</protein>
<proteinExistence type="predicted"/>
<name>A0ABW0N2L8_9ACTN</name>
<reference evidence="2" key="1">
    <citation type="journal article" date="2019" name="Int. J. Syst. Evol. Microbiol.">
        <title>The Global Catalogue of Microorganisms (GCM) 10K type strain sequencing project: providing services to taxonomists for standard genome sequencing and annotation.</title>
        <authorList>
            <consortium name="The Broad Institute Genomics Platform"/>
            <consortium name="The Broad Institute Genome Sequencing Center for Infectious Disease"/>
            <person name="Wu L."/>
            <person name="Ma J."/>
        </authorList>
    </citation>
    <scope>NUCLEOTIDE SEQUENCE [LARGE SCALE GENOMIC DNA]</scope>
    <source>
        <strain evidence="2">KACC 13778</strain>
    </source>
</reference>
<keyword evidence="2" id="KW-1185">Reference proteome</keyword>
<organism evidence="1 2">
    <name type="scientific">Nocardioides caricicola</name>
    <dbReference type="NCBI Taxonomy" id="634770"/>
    <lineage>
        <taxon>Bacteria</taxon>
        <taxon>Bacillati</taxon>
        <taxon>Actinomycetota</taxon>
        <taxon>Actinomycetes</taxon>
        <taxon>Propionibacteriales</taxon>
        <taxon>Nocardioidaceae</taxon>
        <taxon>Nocardioides</taxon>
    </lineage>
</organism>
<accession>A0ABW0N2L8</accession>
<evidence type="ECO:0000313" key="2">
    <source>
        <dbReference type="Proteomes" id="UP001595956"/>
    </source>
</evidence>
<evidence type="ECO:0000313" key="1">
    <source>
        <dbReference type="EMBL" id="MFC5493508.1"/>
    </source>
</evidence>
<dbReference type="EMBL" id="JBHSMD010000003">
    <property type="protein sequence ID" value="MFC5493508.1"/>
    <property type="molecule type" value="Genomic_DNA"/>
</dbReference>
<gene>
    <name evidence="1" type="ORF">ACFPKY_10360</name>
</gene>
<sequence>MTVLVQVIVSLSMNVIDPVAVAYPSSPSRSGVCRSKLCAACASDGQEPTDYTSSAFSPPDGQLGSWTIHYLNGSGQKVYNTSAKGATWWDAQCPGSDGGDRYNHVKEYPRAKLHSRMVGTDAILYCGMTGDEGTEHAFGLRHLREGHQRQFAKYAAWEGRDWGSFMNWTVWHAIAEPNNVTNQSATRFCYEKQYIWTNPNGTQVKRTVAVILGETGRRVMSAWPRTNGSFTCKGNPIL</sequence>
<dbReference type="RefSeq" id="WP_345172766.1">
    <property type="nucleotide sequence ID" value="NZ_BAABFQ010000004.1"/>
</dbReference>
<comment type="caution">
    <text evidence="1">The sequence shown here is derived from an EMBL/GenBank/DDBJ whole genome shotgun (WGS) entry which is preliminary data.</text>
</comment>